<gene>
    <name evidence="1" type="ORF">KZ820_09335</name>
</gene>
<proteinExistence type="predicted"/>
<dbReference type="NCBIfam" id="TIGR02117">
    <property type="entry name" value="chp_urease_rgn"/>
    <property type="match status" value="1"/>
</dbReference>
<dbReference type="Pfam" id="PF09601">
    <property type="entry name" value="DUF2459"/>
    <property type="match status" value="1"/>
</dbReference>
<name>A0ABS7BMW5_9SPHN</name>
<dbReference type="Proteomes" id="UP000759103">
    <property type="component" value="Unassembled WGS sequence"/>
</dbReference>
<organism evidence="1 2">
    <name type="scientific">Sphingomonas citri</name>
    <dbReference type="NCBI Taxonomy" id="2862499"/>
    <lineage>
        <taxon>Bacteria</taxon>
        <taxon>Pseudomonadati</taxon>
        <taxon>Pseudomonadota</taxon>
        <taxon>Alphaproteobacteria</taxon>
        <taxon>Sphingomonadales</taxon>
        <taxon>Sphingomonadaceae</taxon>
        <taxon>Sphingomonas</taxon>
    </lineage>
</organism>
<dbReference type="InterPro" id="IPR011727">
    <property type="entry name" value="CHP02117"/>
</dbReference>
<evidence type="ECO:0000313" key="1">
    <source>
        <dbReference type="EMBL" id="MBW6530938.1"/>
    </source>
</evidence>
<accession>A0ABS7BMW5</accession>
<sequence>MLAALALLLFGYAVAGSVGGLIPRNPGWRPPPKGVTIWVEDNGVHTGLILPKRAAGIDWTADFPAADLADPRYAGHDHVAIGWGERGFYLGTPTWWDVRPGVLLGAAFGSDSTLVHVEHVPRPLLGDDVRAIVLRPEEYRRLAAAIRTSRAAGPAVRGYYGYDAFYPGAGRYDAITTCNAWTGHTLAVAGVRVGRWTPFPATVMRWF</sequence>
<evidence type="ECO:0000313" key="2">
    <source>
        <dbReference type="Proteomes" id="UP000759103"/>
    </source>
</evidence>
<reference evidence="1 2" key="1">
    <citation type="submission" date="2021-07" db="EMBL/GenBank/DDBJ databases">
        <title>Sphingomonas sp.</title>
        <authorList>
            <person name="Feng G."/>
            <person name="Li J."/>
            <person name="Pan M."/>
        </authorList>
    </citation>
    <scope>NUCLEOTIDE SEQUENCE [LARGE SCALE GENOMIC DNA]</scope>
    <source>
        <strain evidence="1 2">RRHST34</strain>
    </source>
</reference>
<comment type="caution">
    <text evidence="1">The sequence shown here is derived from an EMBL/GenBank/DDBJ whole genome shotgun (WGS) entry which is preliminary data.</text>
</comment>
<dbReference type="EMBL" id="JAHXZN010000002">
    <property type="protein sequence ID" value="MBW6530938.1"/>
    <property type="molecule type" value="Genomic_DNA"/>
</dbReference>
<keyword evidence="2" id="KW-1185">Reference proteome</keyword>
<protein>
    <submittedName>
        <fullName evidence="1">TIGR02117 family protein</fullName>
    </submittedName>
</protein>